<dbReference type="PANTHER" id="PTHR43280">
    <property type="entry name" value="ARAC-FAMILY TRANSCRIPTIONAL REGULATOR"/>
    <property type="match status" value="1"/>
</dbReference>
<proteinExistence type="predicted"/>
<reference evidence="6" key="1">
    <citation type="submission" date="2021-03" db="EMBL/GenBank/DDBJ databases">
        <title>Genome of Cognatishimia sp. F0-27.</title>
        <authorList>
            <person name="Ping X."/>
        </authorList>
    </citation>
    <scope>NUCLEOTIDE SEQUENCE [LARGE SCALE GENOMIC DNA]</scope>
    <source>
        <strain evidence="6">E313</strain>
    </source>
</reference>
<evidence type="ECO:0000256" key="1">
    <source>
        <dbReference type="ARBA" id="ARBA00023015"/>
    </source>
</evidence>
<dbReference type="InterPro" id="IPR018060">
    <property type="entry name" value="HTH_AraC"/>
</dbReference>
<dbReference type="SMART" id="SM00342">
    <property type="entry name" value="HTH_ARAC"/>
    <property type="match status" value="1"/>
</dbReference>
<keyword evidence="3" id="KW-0804">Transcription</keyword>
<feature type="domain" description="HTH araC/xylS-type" evidence="4">
    <location>
        <begin position="178"/>
        <end position="276"/>
    </location>
</feature>
<organism evidence="5 6">
    <name type="scientific">Winogradskyella immobilis</name>
    <dbReference type="NCBI Taxonomy" id="2816852"/>
    <lineage>
        <taxon>Bacteria</taxon>
        <taxon>Pseudomonadati</taxon>
        <taxon>Bacteroidota</taxon>
        <taxon>Flavobacteriia</taxon>
        <taxon>Flavobacteriales</taxon>
        <taxon>Flavobacteriaceae</taxon>
        <taxon>Winogradskyella</taxon>
    </lineage>
</organism>
<dbReference type="PROSITE" id="PS01124">
    <property type="entry name" value="HTH_ARAC_FAMILY_2"/>
    <property type="match status" value="1"/>
</dbReference>
<accession>A0ABS8EKU2</accession>
<evidence type="ECO:0000313" key="6">
    <source>
        <dbReference type="Proteomes" id="UP000778797"/>
    </source>
</evidence>
<dbReference type="InterPro" id="IPR009057">
    <property type="entry name" value="Homeodomain-like_sf"/>
</dbReference>
<reference evidence="6" key="2">
    <citation type="submission" date="2023-07" db="EMBL/GenBank/DDBJ databases">
        <title>Genome of Winogradskyella sp. E313.</title>
        <authorList>
            <person name="Zhou Y."/>
        </authorList>
    </citation>
    <scope>NUCLEOTIDE SEQUENCE [LARGE SCALE GENOMIC DNA]</scope>
    <source>
        <strain evidence="6">E313</strain>
    </source>
</reference>
<dbReference type="SUPFAM" id="SSF46689">
    <property type="entry name" value="Homeodomain-like"/>
    <property type="match status" value="1"/>
</dbReference>
<name>A0ABS8EKU2_9FLAO</name>
<evidence type="ECO:0000256" key="2">
    <source>
        <dbReference type="ARBA" id="ARBA00023125"/>
    </source>
</evidence>
<keyword evidence="1" id="KW-0805">Transcription regulation</keyword>
<evidence type="ECO:0000256" key="3">
    <source>
        <dbReference type="ARBA" id="ARBA00023163"/>
    </source>
</evidence>
<gene>
    <name evidence="5" type="ORF">J1C55_04435</name>
</gene>
<dbReference type="Proteomes" id="UP000778797">
    <property type="component" value="Unassembled WGS sequence"/>
</dbReference>
<dbReference type="Pfam" id="PF12833">
    <property type="entry name" value="HTH_18"/>
    <property type="match status" value="1"/>
</dbReference>
<protein>
    <submittedName>
        <fullName evidence="5">Helix-turn-helix domain-containing protein</fullName>
    </submittedName>
</protein>
<keyword evidence="6" id="KW-1185">Reference proteome</keyword>
<dbReference type="Gene3D" id="1.10.10.60">
    <property type="entry name" value="Homeodomain-like"/>
    <property type="match status" value="1"/>
</dbReference>
<sequence length="284" mass="33454">MYLNYTSNIEKDMFNVTDFNCSTSQQLLKQKGFYKIIWAREENLNLIIDGYDFRLDKSHLLFCTPLNVVQIDKEQKGAIALVFNREFYCIRDHDHEVSCNGVLFFGSSLPRVIFLNEKGESSYMMMFQILLEEFETKDTIQGEMLRVMLKRILIKSTRLVKLDIIQPELPTVKIDIIRRFNVLVEEHFKEKHQVSDYAAMLNKSPKTLSNLFKMYSDKTALAFINDRIITEARRLLLFSDKTSEQITYILGYNEPGHFSKFFKKQVGVSPTEFRKRHRLKQAKN</sequence>
<keyword evidence="2" id="KW-0238">DNA-binding</keyword>
<comment type="caution">
    <text evidence="5">The sequence shown here is derived from an EMBL/GenBank/DDBJ whole genome shotgun (WGS) entry which is preliminary data.</text>
</comment>
<dbReference type="PANTHER" id="PTHR43280:SF32">
    <property type="entry name" value="TRANSCRIPTIONAL REGULATORY PROTEIN"/>
    <property type="match status" value="1"/>
</dbReference>
<dbReference type="EMBL" id="JAFMPT010000004">
    <property type="protein sequence ID" value="MCC1483829.1"/>
    <property type="molecule type" value="Genomic_DNA"/>
</dbReference>
<dbReference type="RefSeq" id="WP_227476277.1">
    <property type="nucleotide sequence ID" value="NZ_JAFMPT010000004.1"/>
</dbReference>
<evidence type="ECO:0000313" key="5">
    <source>
        <dbReference type="EMBL" id="MCC1483829.1"/>
    </source>
</evidence>
<evidence type="ECO:0000259" key="4">
    <source>
        <dbReference type="PROSITE" id="PS01124"/>
    </source>
</evidence>